<dbReference type="AlphaFoldDB" id="A0AB36QZH0"/>
<dbReference type="InterPro" id="IPR011010">
    <property type="entry name" value="DNA_brk_join_enz"/>
</dbReference>
<name>A0AB36QZH0_9HYPH</name>
<dbReference type="Gene3D" id="1.10.443.10">
    <property type="entry name" value="Intergrase catalytic core"/>
    <property type="match status" value="1"/>
</dbReference>
<evidence type="ECO:0000256" key="3">
    <source>
        <dbReference type="ARBA" id="ARBA00023125"/>
    </source>
</evidence>
<dbReference type="InterPro" id="IPR010998">
    <property type="entry name" value="Integrase_recombinase_N"/>
</dbReference>
<evidence type="ECO:0000256" key="1">
    <source>
        <dbReference type="ARBA" id="ARBA00008857"/>
    </source>
</evidence>
<organism evidence="6 7">
    <name type="scientific">Mesorhizobium mediterraneum</name>
    <dbReference type="NCBI Taxonomy" id="43617"/>
    <lineage>
        <taxon>Bacteria</taxon>
        <taxon>Pseudomonadati</taxon>
        <taxon>Pseudomonadota</taxon>
        <taxon>Alphaproteobacteria</taxon>
        <taxon>Hyphomicrobiales</taxon>
        <taxon>Phyllobacteriaceae</taxon>
        <taxon>Mesorhizobium</taxon>
    </lineage>
</organism>
<feature type="domain" description="Tyr recombinase" evidence="5">
    <location>
        <begin position="150"/>
        <end position="322"/>
    </location>
</feature>
<dbReference type="GO" id="GO:0015074">
    <property type="term" value="P:DNA integration"/>
    <property type="evidence" value="ECO:0007669"/>
    <property type="project" value="UniProtKB-KW"/>
</dbReference>
<dbReference type="InterPro" id="IPR002104">
    <property type="entry name" value="Integrase_catalytic"/>
</dbReference>
<protein>
    <submittedName>
        <fullName evidence="6">Integrase</fullName>
    </submittedName>
</protein>
<keyword evidence="7" id="KW-1185">Reference proteome</keyword>
<dbReference type="Pfam" id="PF00589">
    <property type="entry name" value="Phage_integrase"/>
    <property type="match status" value="1"/>
</dbReference>
<evidence type="ECO:0000256" key="2">
    <source>
        <dbReference type="ARBA" id="ARBA00022908"/>
    </source>
</evidence>
<sequence length="344" mass="38125">MSDWSITRLRGGLALAFYRDGKRHRHSLGTSDPREAQRLAPAVFAELTRPQGRKVADLWEAYRLDKAAKSIATTMSFTGKAILPHFGHRDGEDITKAECDAYTAARRKLGRSDGAIHTELGHLRTVLVWALKKRLIGFAPEIERPKKPAPKDRHLTRDEAKLVLAAATLPHVKLVIHLMLATAARISALLELTWDRVDFQRRVIYLTDPENTREQKGRANPPINNTLFAALQEARKGALSDYVVEWAGDGIKSVKKAIETAATKAGLQDVSPHVFRHTAAVWMAEAGVPIPEISQYLGHSNIAITYRVYARYSPLHLRKAASALELGIYEVPSGTPEPAMKNTG</sequence>
<evidence type="ECO:0000259" key="5">
    <source>
        <dbReference type="PROSITE" id="PS51898"/>
    </source>
</evidence>
<keyword evidence="4" id="KW-0233">DNA recombination</keyword>
<accession>A0AB36QZH0</accession>
<dbReference type="SUPFAM" id="SSF56349">
    <property type="entry name" value="DNA breaking-rejoining enzymes"/>
    <property type="match status" value="1"/>
</dbReference>
<dbReference type="Gene3D" id="1.10.150.130">
    <property type="match status" value="1"/>
</dbReference>
<dbReference type="PROSITE" id="PS51898">
    <property type="entry name" value="TYR_RECOMBINASE"/>
    <property type="match status" value="1"/>
</dbReference>
<dbReference type="EMBL" id="NPKI01000051">
    <property type="protein sequence ID" value="PAP97803.1"/>
    <property type="molecule type" value="Genomic_DNA"/>
</dbReference>
<dbReference type="GO" id="GO:0003677">
    <property type="term" value="F:DNA binding"/>
    <property type="evidence" value="ECO:0007669"/>
    <property type="project" value="UniProtKB-KW"/>
</dbReference>
<dbReference type="InterPro" id="IPR013762">
    <property type="entry name" value="Integrase-like_cat_sf"/>
</dbReference>
<gene>
    <name evidence="6" type="ORF">CIT25_35035</name>
</gene>
<comment type="caution">
    <text evidence="6">The sequence shown here is derived from an EMBL/GenBank/DDBJ whole genome shotgun (WGS) entry which is preliminary data.</text>
</comment>
<dbReference type="GO" id="GO:0006310">
    <property type="term" value="P:DNA recombination"/>
    <property type="evidence" value="ECO:0007669"/>
    <property type="project" value="UniProtKB-KW"/>
</dbReference>
<evidence type="ECO:0000256" key="4">
    <source>
        <dbReference type="ARBA" id="ARBA00023172"/>
    </source>
</evidence>
<evidence type="ECO:0000313" key="7">
    <source>
        <dbReference type="Proteomes" id="UP000216215"/>
    </source>
</evidence>
<dbReference type="PANTHER" id="PTHR30349">
    <property type="entry name" value="PHAGE INTEGRASE-RELATED"/>
    <property type="match status" value="1"/>
</dbReference>
<dbReference type="RefSeq" id="WP_095489635.1">
    <property type="nucleotide sequence ID" value="NZ_CP088151.1"/>
</dbReference>
<dbReference type="CDD" id="cd00796">
    <property type="entry name" value="INT_Rci_Hp1_C"/>
    <property type="match status" value="1"/>
</dbReference>
<keyword evidence="2" id="KW-0229">DNA integration</keyword>
<keyword evidence="3" id="KW-0238">DNA-binding</keyword>
<dbReference type="InterPro" id="IPR050090">
    <property type="entry name" value="Tyrosine_recombinase_XerCD"/>
</dbReference>
<dbReference type="PANTHER" id="PTHR30349:SF64">
    <property type="entry name" value="PROPHAGE INTEGRASE INTD-RELATED"/>
    <property type="match status" value="1"/>
</dbReference>
<proteinExistence type="inferred from homology"/>
<evidence type="ECO:0000313" key="6">
    <source>
        <dbReference type="EMBL" id="PAP97803.1"/>
    </source>
</evidence>
<dbReference type="Proteomes" id="UP000216215">
    <property type="component" value="Unassembled WGS sequence"/>
</dbReference>
<comment type="similarity">
    <text evidence="1">Belongs to the 'phage' integrase family.</text>
</comment>
<reference evidence="7" key="1">
    <citation type="submission" date="2017-08" db="EMBL/GenBank/DDBJ databases">
        <title>Mesorhizobium wenxinae sp. nov., a novel rhizobial species isolated from root nodules of chickpea (Cicer arietinum L.).</title>
        <authorList>
            <person name="Zhang J."/>
        </authorList>
    </citation>
    <scope>NUCLEOTIDE SEQUENCE [LARGE SCALE GENOMIC DNA]</scope>
    <source>
        <strain evidence="7">USDA 3392</strain>
    </source>
</reference>